<evidence type="ECO:0000313" key="1">
    <source>
        <dbReference type="EMBL" id="GID51163.1"/>
    </source>
</evidence>
<protein>
    <submittedName>
        <fullName evidence="1">Uncharacterized protein</fullName>
    </submittedName>
</protein>
<gene>
    <name evidence="1" type="ORF">Aca07nite_84380</name>
</gene>
<accession>A0ABQ3WXZ8</accession>
<organism evidence="1">
    <name type="scientific">Actinoplanes campanulatus</name>
    <dbReference type="NCBI Taxonomy" id="113559"/>
    <lineage>
        <taxon>Bacteria</taxon>
        <taxon>Bacillati</taxon>
        <taxon>Actinomycetota</taxon>
        <taxon>Actinomycetes</taxon>
        <taxon>Micromonosporales</taxon>
        <taxon>Micromonosporaceae</taxon>
        <taxon>Actinoplanes</taxon>
    </lineage>
</organism>
<dbReference type="EMBL" id="BOMF01000172">
    <property type="protein sequence ID" value="GID51163.1"/>
    <property type="molecule type" value="Genomic_DNA"/>
</dbReference>
<proteinExistence type="predicted"/>
<comment type="caution">
    <text evidence="1">The sequence shown here is derived from an EMBL/GenBank/DDBJ whole genome shotgun (WGS) entry which is preliminary data.</text>
</comment>
<reference evidence="1" key="1">
    <citation type="submission" date="2021-01" db="EMBL/GenBank/DDBJ databases">
        <title>Whole genome shotgun sequence of Actinoplanes capillaceus NBRC 16408.</title>
        <authorList>
            <person name="Komaki H."/>
            <person name="Tamura T."/>
        </authorList>
    </citation>
    <scope>NUCLEOTIDE SEQUENCE [LARGE SCALE GENOMIC DNA]</scope>
    <source>
        <strain evidence="1">NBRC 16408</strain>
    </source>
</reference>
<name>A0ABQ3WXZ8_9ACTN</name>
<sequence>MTATHSASALPAAADGPAALMAFIEAQAGPVLAAMDWAEDEIIEASRRHPAQADLLFHAFRLLPGDVGPGMRTEFLYRGHFRELLERVVADDDPRPATAAEICLLLAQISPVVPMHGPSAGLYFRMWLAAFPNHPVTDDQADNQRHYEHVYGTRIDELDAMLRSKLADPHRQFGDVKCDGRHLGRAVNCRFATGSNTTS</sequence>